<evidence type="ECO:0000256" key="3">
    <source>
        <dbReference type="ARBA" id="ARBA00022448"/>
    </source>
</evidence>
<keyword evidence="8 13" id="KW-0472">Membrane</keyword>
<keyword evidence="11 13" id="KW-1071">Ligand-gated ion channel</keyword>
<dbReference type="InterPro" id="IPR028082">
    <property type="entry name" value="Peripla_BP_I"/>
</dbReference>
<feature type="compositionally biased region" description="Low complexity" evidence="15">
    <location>
        <begin position="918"/>
        <end position="929"/>
    </location>
</feature>
<evidence type="ECO:0000256" key="14">
    <source>
        <dbReference type="PIRSR" id="PIRSR037090-50"/>
    </source>
</evidence>
<evidence type="ECO:0000256" key="2">
    <source>
        <dbReference type="ARBA" id="ARBA00008685"/>
    </source>
</evidence>
<dbReference type="KEGG" id="soe:110791039"/>
<keyword evidence="9 13" id="KW-0675">Receptor</keyword>
<dbReference type="PANTHER" id="PTHR18966">
    <property type="entry name" value="IONOTROPIC GLUTAMATE RECEPTOR"/>
    <property type="match status" value="1"/>
</dbReference>
<dbReference type="Gene3D" id="3.40.50.2300">
    <property type="match status" value="2"/>
</dbReference>
<dbReference type="GeneID" id="110791039"/>
<feature type="transmembrane region" description="Helical" evidence="16">
    <location>
        <begin position="658"/>
        <end position="684"/>
    </location>
</feature>
<feature type="region of interest" description="Disordered" evidence="15">
    <location>
        <begin position="868"/>
        <end position="888"/>
    </location>
</feature>
<dbReference type="SMART" id="SM00079">
    <property type="entry name" value="PBPe"/>
    <property type="match status" value="1"/>
</dbReference>
<evidence type="ECO:0000313" key="19">
    <source>
        <dbReference type="Proteomes" id="UP000813463"/>
    </source>
</evidence>
<comment type="function">
    <text evidence="13">Glutamate-gated receptor that probably acts as non-selective cation channel.</text>
</comment>
<feature type="disulfide bond" evidence="14">
    <location>
        <begin position="767"/>
        <end position="821"/>
    </location>
</feature>
<keyword evidence="5 17" id="KW-0732">Signal</keyword>
<feature type="compositionally biased region" description="Polar residues" evidence="15">
    <location>
        <begin position="879"/>
        <end position="888"/>
    </location>
</feature>
<organism evidence="19 20">
    <name type="scientific">Spinacia oleracea</name>
    <name type="common">Spinach</name>
    <dbReference type="NCBI Taxonomy" id="3562"/>
    <lineage>
        <taxon>Eukaryota</taxon>
        <taxon>Viridiplantae</taxon>
        <taxon>Streptophyta</taxon>
        <taxon>Embryophyta</taxon>
        <taxon>Tracheophyta</taxon>
        <taxon>Spermatophyta</taxon>
        <taxon>Magnoliopsida</taxon>
        <taxon>eudicotyledons</taxon>
        <taxon>Gunneridae</taxon>
        <taxon>Pentapetalae</taxon>
        <taxon>Caryophyllales</taxon>
        <taxon>Chenopodiaceae</taxon>
        <taxon>Chenopodioideae</taxon>
        <taxon>Anserineae</taxon>
        <taxon>Spinacia</taxon>
    </lineage>
</organism>
<reference evidence="20" key="2">
    <citation type="submission" date="2025-04" db="UniProtKB">
        <authorList>
            <consortium name="RefSeq"/>
        </authorList>
    </citation>
    <scope>IDENTIFICATION</scope>
    <source>
        <tissue evidence="21">Leaf</tissue>
    </source>
</reference>
<dbReference type="Pfam" id="PF01094">
    <property type="entry name" value="ANF_receptor"/>
    <property type="match status" value="1"/>
</dbReference>
<comment type="subcellular location">
    <subcellularLocation>
        <location evidence="1">Membrane</location>
        <topology evidence="1">Multi-pass membrane protein</topology>
    </subcellularLocation>
</comment>
<dbReference type="Proteomes" id="UP000813463">
    <property type="component" value="Chromosome 3"/>
</dbReference>
<dbReference type="GO" id="GO:0005886">
    <property type="term" value="C:plasma membrane"/>
    <property type="evidence" value="ECO:0000318"/>
    <property type="project" value="GO_Central"/>
</dbReference>
<keyword evidence="19" id="KW-1185">Reference proteome</keyword>
<evidence type="ECO:0000256" key="15">
    <source>
        <dbReference type="SAM" id="MobiDB-lite"/>
    </source>
</evidence>
<dbReference type="SUPFAM" id="SSF53850">
    <property type="entry name" value="Periplasmic binding protein-like II"/>
    <property type="match status" value="1"/>
</dbReference>
<dbReference type="Gene3D" id="3.40.190.10">
    <property type="entry name" value="Periplasmic binding protein-like II"/>
    <property type="match status" value="3"/>
</dbReference>
<dbReference type="PIRSF" id="PIRSF037090">
    <property type="entry name" value="Iontro_Glu-like_rcpt_pln"/>
    <property type="match status" value="1"/>
</dbReference>
<dbReference type="GO" id="GO:0015276">
    <property type="term" value="F:ligand-gated monoatomic ion channel activity"/>
    <property type="evidence" value="ECO:0000318"/>
    <property type="project" value="GO_Central"/>
</dbReference>
<dbReference type="PRINTS" id="PR01176">
    <property type="entry name" value="GABABRECEPTR"/>
</dbReference>
<dbReference type="InterPro" id="IPR017103">
    <property type="entry name" value="Iontropic_Glu_rcpt_pln"/>
</dbReference>
<evidence type="ECO:0000256" key="5">
    <source>
        <dbReference type="ARBA" id="ARBA00022729"/>
    </source>
</evidence>
<evidence type="ECO:0000256" key="4">
    <source>
        <dbReference type="ARBA" id="ARBA00022692"/>
    </source>
</evidence>
<reference evidence="19" key="1">
    <citation type="journal article" date="2021" name="Nat. Commun.">
        <title>Genomic analyses provide insights into spinach domestication and the genetic basis of agronomic traits.</title>
        <authorList>
            <person name="Cai X."/>
            <person name="Sun X."/>
            <person name="Xu C."/>
            <person name="Sun H."/>
            <person name="Wang X."/>
            <person name="Ge C."/>
            <person name="Zhang Z."/>
            <person name="Wang Q."/>
            <person name="Fei Z."/>
            <person name="Jiao C."/>
            <person name="Wang Q."/>
        </authorList>
    </citation>
    <scope>NUCLEOTIDE SEQUENCE [LARGE SCALE GENOMIC DNA]</scope>
    <source>
        <strain evidence="19">cv. Varoflay</strain>
    </source>
</reference>
<dbReference type="Pfam" id="PF00060">
    <property type="entry name" value="Lig_chan"/>
    <property type="match status" value="1"/>
</dbReference>
<evidence type="ECO:0000256" key="7">
    <source>
        <dbReference type="ARBA" id="ARBA00023065"/>
    </source>
</evidence>
<dbReference type="OrthoDB" id="5984008at2759"/>
<gene>
    <name evidence="20 21" type="primary">LOC110791039</name>
</gene>
<dbReference type="CDD" id="cd19990">
    <property type="entry name" value="PBP1_GABAb_receptor_plant"/>
    <property type="match status" value="1"/>
</dbReference>
<evidence type="ECO:0000256" key="16">
    <source>
        <dbReference type="SAM" id="Phobius"/>
    </source>
</evidence>
<sequence length="954" mass="106680">MIFRVLGFLLIFRLLVLQNGILSATGVDSNPSTRPKFVNIGAIMSFNSTIGKVAKLAIQAAIDDVNSSPHVLQGTKLNISIQDSHHNGFLGAVEAMTIIESGVVAIIGPQSSVIAHVVSQVAKGLQVPLLSFAATDPTLSSLEYPFLVRTSQNDLFQMAAIADILTYYEWREVTAIYTDDDYGRNGIAALGDKLAERRCTISYKARMNPELNREDIRNVLFQVSLQESRIIILHTYNNYGLEVLEIARSLHMLDRGYVWIATNWLSDVIDTDSPPSPVALNNVQGLLTLRVHTPNSQLKKKFVSRWADLVRRENVGSFGLNTYGLYAYDTIWILARALDAYFHQGGNISFSNNSLLSQLKDKNLHLEEMNTFDGGELLLSNIWQVRMNGLTGRVQYDSDRNLINPAFDIINVVGTGHNTIGYWSNSSGLSSRPPESLHSITPNQSISSQKLSVVIWPGHTIEKPRGWVFPNNGNHLRIGVPWRVGYEEFISYSTSTDTFSGYCIDVFISAVNLLPYAVPYRLIPFGNGKNNPNINELIEKINTGVFDAVVGDVSITTDRTKYADFTQPYIESGLVIVAPVKTTESNAWAFLRPFTPMMWFVTGASFIVVGAVVWILEHRFNDEFRGPPRKQVATMLWFSCSTWFFAHRENTVSTLGRLVLIIWLFVVLIINSSYTASLTSMLTVHQLTSHVKGLESLIDSREPIGYQAGSFSVNYLNEQLNVPMSLLVPLNSENEYAEALTKGPKNGGIAAIVSERAYMELFLSSRCEFTIVGQEFTKNGWGYAFPQDSPLAVDMSTALLKLSENGDLQKIHDKWLIRKACSTQDTQLEVNRLELKSFWGLFLVCGIACLVALIVYFALTVKQFLRHHTPEEEEEEPSGQITSRSKSSRIQTFLSFMDEKEEEIKKRFRKRQTDKGSSRGSTPSNRSSNIMELSMGSGSRINHMEFSPAQNNQV</sequence>
<feature type="transmembrane region" description="Helical" evidence="16">
    <location>
        <begin position="597"/>
        <end position="616"/>
    </location>
</feature>
<feature type="signal peptide" evidence="17">
    <location>
        <begin position="1"/>
        <end position="23"/>
    </location>
</feature>
<keyword evidence="4 16" id="KW-0812">Transmembrane</keyword>
<dbReference type="FunFam" id="3.40.190.10:FF:000054">
    <property type="entry name" value="Glutamate receptor"/>
    <property type="match status" value="1"/>
</dbReference>
<keyword evidence="6 16" id="KW-1133">Transmembrane helix</keyword>
<evidence type="ECO:0000256" key="13">
    <source>
        <dbReference type="PIRNR" id="PIRNR037090"/>
    </source>
</evidence>
<dbReference type="GO" id="GO:0038023">
    <property type="term" value="F:signaling receptor activity"/>
    <property type="evidence" value="ECO:0000318"/>
    <property type="project" value="GO_Central"/>
</dbReference>
<dbReference type="GO" id="GO:1901701">
    <property type="term" value="P:cellular response to oxygen-containing compound"/>
    <property type="evidence" value="ECO:0007669"/>
    <property type="project" value="UniProtKB-ARBA"/>
</dbReference>
<dbReference type="RefSeq" id="XP_021851494.1">
    <property type="nucleotide sequence ID" value="XM_021995802.1"/>
</dbReference>
<evidence type="ECO:0000256" key="11">
    <source>
        <dbReference type="ARBA" id="ARBA00023286"/>
    </source>
</evidence>
<evidence type="ECO:0000256" key="8">
    <source>
        <dbReference type="ARBA" id="ARBA00023136"/>
    </source>
</evidence>
<evidence type="ECO:0000256" key="17">
    <source>
        <dbReference type="SAM" id="SignalP"/>
    </source>
</evidence>
<evidence type="ECO:0000256" key="12">
    <source>
        <dbReference type="ARBA" id="ARBA00023303"/>
    </source>
</evidence>
<evidence type="ECO:0000313" key="20">
    <source>
        <dbReference type="RefSeq" id="XP_021851494.1"/>
    </source>
</evidence>
<evidence type="ECO:0000256" key="9">
    <source>
        <dbReference type="ARBA" id="ARBA00023170"/>
    </source>
</evidence>
<keyword evidence="12 13" id="KW-0407">Ion channel</keyword>
<dbReference type="AlphaFoldDB" id="A0A9R0INS7"/>
<dbReference type="Gene3D" id="1.10.287.70">
    <property type="match status" value="1"/>
</dbReference>
<feature type="chain" id="PRO_5040197457" description="Glutamate receptor" evidence="17">
    <location>
        <begin position="24"/>
        <end position="954"/>
    </location>
</feature>
<dbReference type="FunFam" id="3.40.190.10:FF:000175">
    <property type="entry name" value="Glutamate receptor"/>
    <property type="match status" value="1"/>
</dbReference>
<dbReference type="SMR" id="A0A9R0INS7"/>
<feature type="transmembrane region" description="Helical" evidence="16">
    <location>
        <begin position="838"/>
        <end position="859"/>
    </location>
</feature>
<evidence type="ECO:0000256" key="6">
    <source>
        <dbReference type="ARBA" id="ARBA00022989"/>
    </source>
</evidence>
<feature type="domain" description="Ionotropic glutamate receptor C-terminal" evidence="18">
    <location>
        <begin position="477"/>
        <end position="818"/>
    </location>
</feature>
<dbReference type="FunFam" id="3.40.50.2300:FF:000081">
    <property type="entry name" value="Glutamate receptor"/>
    <property type="match status" value="1"/>
</dbReference>
<protein>
    <recommendedName>
        <fullName evidence="13">Glutamate receptor</fullName>
    </recommendedName>
</protein>
<dbReference type="RefSeq" id="XP_056696766.1">
    <property type="nucleotide sequence ID" value="XM_056840788.1"/>
</dbReference>
<name>A0A9R0INS7_SPIOL</name>
<dbReference type="InterPro" id="IPR001320">
    <property type="entry name" value="Iontro_rcpt_C"/>
</dbReference>
<evidence type="ECO:0000256" key="1">
    <source>
        <dbReference type="ARBA" id="ARBA00004141"/>
    </source>
</evidence>
<evidence type="ECO:0000259" key="18">
    <source>
        <dbReference type="SMART" id="SM00079"/>
    </source>
</evidence>
<dbReference type="InterPro" id="IPR015683">
    <property type="entry name" value="Ionotropic_Glu_rcpt"/>
</dbReference>
<proteinExistence type="inferred from homology"/>
<keyword evidence="3 13" id="KW-0813">Transport</keyword>
<dbReference type="SUPFAM" id="SSF53822">
    <property type="entry name" value="Periplasmic binding protein-like I"/>
    <property type="match status" value="1"/>
</dbReference>
<dbReference type="CDD" id="cd13686">
    <property type="entry name" value="GluR_Plant"/>
    <property type="match status" value="1"/>
</dbReference>
<feature type="region of interest" description="Disordered" evidence="15">
    <location>
        <begin position="902"/>
        <end position="932"/>
    </location>
</feature>
<keyword evidence="10" id="KW-0325">Glycoprotein</keyword>
<comment type="similarity">
    <text evidence="2 13">Belongs to the glutamate-gated ion channel (TC 1.A.10.1) family.</text>
</comment>
<dbReference type="InterPro" id="IPR001828">
    <property type="entry name" value="ANF_lig-bd_rcpt"/>
</dbReference>
<dbReference type="InterPro" id="IPR044440">
    <property type="entry name" value="GABAb_receptor_plant_PBP1"/>
</dbReference>
<evidence type="ECO:0000313" key="21">
    <source>
        <dbReference type="RefSeq" id="XP_056696766.1"/>
    </source>
</evidence>
<dbReference type="GO" id="GO:0007165">
    <property type="term" value="P:signal transduction"/>
    <property type="evidence" value="ECO:0007669"/>
    <property type="project" value="UniProtKB-ARBA"/>
</dbReference>
<evidence type="ECO:0000256" key="10">
    <source>
        <dbReference type="ARBA" id="ARBA00023180"/>
    </source>
</evidence>
<keyword evidence="14" id="KW-1015">Disulfide bond</keyword>
<dbReference type="InterPro" id="IPR019594">
    <property type="entry name" value="Glu/Gly-bd"/>
</dbReference>
<accession>A0A9R0INS7</accession>
<dbReference type="FunFam" id="1.10.287.70:FF:000037">
    <property type="entry name" value="Glutamate receptor"/>
    <property type="match status" value="1"/>
</dbReference>
<dbReference type="Pfam" id="PF10613">
    <property type="entry name" value="Lig_chan-Glu_bd"/>
    <property type="match status" value="1"/>
</dbReference>
<dbReference type="GO" id="GO:0009611">
    <property type="term" value="P:response to wounding"/>
    <property type="evidence" value="ECO:0007669"/>
    <property type="project" value="UniProtKB-ARBA"/>
</dbReference>
<keyword evidence="7 13" id="KW-0406">Ion transport</keyword>